<dbReference type="AlphaFoldDB" id="A0A820MQ88"/>
<sequence length="117" mass="12959">VIMTTSNIEVQELLIYPIRSCGAIKVNEAETTRYGLSLPSKPLLSDRRWMIVEEARPRDQLHVSRMALIQPTFTSSGLQLDAPGMSSLSIPYSPLSKDIIDIEGLNVKGRRYGGEVA</sequence>
<feature type="non-terminal residue" evidence="2">
    <location>
        <position position="1"/>
    </location>
</feature>
<dbReference type="SUPFAM" id="SSF141673">
    <property type="entry name" value="MOSC N-terminal domain-like"/>
    <property type="match status" value="1"/>
</dbReference>
<feature type="non-terminal residue" evidence="2">
    <location>
        <position position="117"/>
    </location>
</feature>
<accession>A0A820MQ88</accession>
<proteinExistence type="predicted"/>
<evidence type="ECO:0000313" key="2">
    <source>
        <dbReference type="EMBL" id="CAF4377825.1"/>
    </source>
</evidence>
<evidence type="ECO:0000259" key="1">
    <source>
        <dbReference type="Pfam" id="PF03476"/>
    </source>
</evidence>
<reference evidence="2" key="1">
    <citation type="submission" date="2021-02" db="EMBL/GenBank/DDBJ databases">
        <authorList>
            <person name="Nowell W R."/>
        </authorList>
    </citation>
    <scope>NUCLEOTIDE SEQUENCE</scope>
</reference>
<dbReference type="InterPro" id="IPR005303">
    <property type="entry name" value="MOCOS_middle"/>
</dbReference>
<organism evidence="2 3">
    <name type="scientific">Rotaria sordida</name>
    <dbReference type="NCBI Taxonomy" id="392033"/>
    <lineage>
        <taxon>Eukaryota</taxon>
        <taxon>Metazoa</taxon>
        <taxon>Spiralia</taxon>
        <taxon>Gnathifera</taxon>
        <taxon>Rotifera</taxon>
        <taxon>Eurotatoria</taxon>
        <taxon>Bdelloidea</taxon>
        <taxon>Philodinida</taxon>
        <taxon>Philodinidae</taxon>
        <taxon>Rotaria</taxon>
    </lineage>
</organism>
<protein>
    <recommendedName>
        <fullName evidence="1">Molybdenum cofactor sulfurase middle domain-containing protein</fullName>
    </recommendedName>
</protein>
<dbReference type="Pfam" id="PF03476">
    <property type="entry name" value="MOSC_N"/>
    <property type="match status" value="1"/>
</dbReference>
<gene>
    <name evidence="2" type="ORF">FNK824_LOCUS43209</name>
</gene>
<dbReference type="EMBL" id="CAJOBE010057995">
    <property type="protein sequence ID" value="CAF4377825.1"/>
    <property type="molecule type" value="Genomic_DNA"/>
</dbReference>
<feature type="domain" description="Molybdenum cofactor sulfurase middle" evidence="1">
    <location>
        <begin position="9"/>
        <end position="115"/>
    </location>
</feature>
<name>A0A820MQ88_9BILA</name>
<comment type="caution">
    <text evidence="2">The sequence shown here is derived from an EMBL/GenBank/DDBJ whole genome shotgun (WGS) entry which is preliminary data.</text>
</comment>
<dbReference type="Proteomes" id="UP000663874">
    <property type="component" value="Unassembled WGS sequence"/>
</dbReference>
<evidence type="ECO:0000313" key="3">
    <source>
        <dbReference type="Proteomes" id="UP000663874"/>
    </source>
</evidence>